<dbReference type="GO" id="GO:0051213">
    <property type="term" value="F:dioxygenase activity"/>
    <property type="evidence" value="ECO:0007669"/>
    <property type="project" value="UniProtKB-KW"/>
</dbReference>
<dbReference type="SUPFAM" id="SSF55424">
    <property type="entry name" value="FAD/NAD-linked reductases, dimerisation (C-terminal) domain"/>
    <property type="match status" value="1"/>
</dbReference>
<protein>
    <submittedName>
        <fullName evidence="7">3-phenylpropionate/trans-cinnamate dioxygenase ferredoxin reductase subunit</fullName>
    </submittedName>
</protein>
<feature type="domain" description="FAD/NAD(P)-binding" evidence="5">
    <location>
        <begin position="3"/>
        <end position="297"/>
    </location>
</feature>
<evidence type="ECO:0000313" key="8">
    <source>
        <dbReference type="Proteomes" id="UP000243463"/>
    </source>
</evidence>
<evidence type="ECO:0000259" key="5">
    <source>
        <dbReference type="Pfam" id="PF07992"/>
    </source>
</evidence>
<gene>
    <name evidence="7" type="ORF">SAMN05444584_0680</name>
</gene>
<dbReference type="GO" id="GO:0005737">
    <property type="term" value="C:cytoplasm"/>
    <property type="evidence" value="ECO:0007669"/>
    <property type="project" value="TreeGrafter"/>
</dbReference>
<proteinExistence type="predicted"/>
<dbReference type="Gene3D" id="3.50.50.60">
    <property type="entry name" value="FAD/NAD(P)-binding domain"/>
    <property type="match status" value="2"/>
</dbReference>
<dbReference type="RefSeq" id="WP_088822782.1">
    <property type="nucleotide sequence ID" value="NZ_FZLN01000001.1"/>
</dbReference>
<reference evidence="8" key="1">
    <citation type="submission" date="2017-06" db="EMBL/GenBank/DDBJ databases">
        <authorList>
            <person name="Varghese N."/>
            <person name="Submissions S."/>
        </authorList>
    </citation>
    <scope>NUCLEOTIDE SEQUENCE [LARGE SCALE GENOMIC DNA]</scope>
    <source>
        <strain evidence="8">ANC 5114</strain>
    </source>
</reference>
<evidence type="ECO:0000313" key="7">
    <source>
        <dbReference type="EMBL" id="SNQ28755.1"/>
    </source>
</evidence>
<dbReference type="AlphaFoldDB" id="A0A217EE00"/>
<evidence type="ECO:0000256" key="2">
    <source>
        <dbReference type="ARBA" id="ARBA00022630"/>
    </source>
</evidence>
<dbReference type="Pfam" id="PF07992">
    <property type="entry name" value="Pyr_redox_2"/>
    <property type="match status" value="1"/>
</dbReference>
<dbReference type="InterPro" id="IPR023753">
    <property type="entry name" value="FAD/NAD-binding_dom"/>
</dbReference>
<dbReference type="PRINTS" id="PR00368">
    <property type="entry name" value="FADPNR"/>
</dbReference>
<sequence length="403" mass="44332">MEKIVIIGAGQASAWAAHTLRKNNFEGTISIVSDENHIFYERPPLSKQVLLGEMTTEQLSFFPEDVIESLDITWYKPETAVSIDRAAQTVELSSGKSLPYDKLLIATGSRSRLPVKAWADMKNVLTLRTAADAEKLSESLSSVKKAIIIGAGWIGLEVAATARKKEIDVSIYERGPRVCTRSLGAEVSQYIQQFHEDNGVTFHFSFGDYTLEPQADGRVAICQNNEVVDIADLVVVAIGAEIAKELADHAGLTTKDGIVVDQQGRTSDANIYAAGDVAIHPVLGFCIQSWANAQNQAICAAKAMLGTDDTYQDVPWIWSDQYNFNIQILGTLANHQDLELIVRDYGDGKISYLYLDQDAKLVHAVAVNDSKLIKMAKRWMKAELSLDKTLLKDTSIDVIKIKA</sequence>
<dbReference type="OrthoDB" id="9800167at2"/>
<dbReference type="InterPro" id="IPR028202">
    <property type="entry name" value="Reductase_C"/>
</dbReference>
<organism evidence="7 8">
    <name type="scientific">Acinetobacter apis</name>
    <dbReference type="NCBI Taxonomy" id="1229165"/>
    <lineage>
        <taxon>Bacteria</taxon>
        <taxon>Pseudomonadati</taxon>
        <taxon>Pseudomonadota</taxon>
        <taxon>Gammaproteobacteria</taxon>
        <taxon>Moraxellales</taxon>
        <taxon>Moraxellaceae</taxon>
        <taxon>Acinetobacter</taxon>
    </lineage>
</organism>
<dbReference type="EMBL" id="FZLN01000001">
    <property type="protein sequence ID" value="SNQ28755.1"/>
    <property type="molecule type" value="Genomic_DNA"/>
</dbReference>
<dbReference type="PANTHER" id="PTHR43557:SF2">
    <property type="entry name" value="RIESKE DOMAIN-CONTAINING PROTEIN-RELATED"/>
    <property type="match status" value="1"/>
</dbReference>
<feature type="domain" description="Reductase C-terminal" evidence="6">
    <location>
        <begin position="316"/>
        <end position="398"/>
    </location>
</feature>
<keyword evidence="3" id="KW-0274">FAD</keyword>
<dbReference type="InterPro" id="IPR016156">
    <property type="entry name" value="FAD/NAD-linked_Rdtase_dimer_sf"/>
</dbReference>
<dbReference type="Proteomes" id="UP000243463">
    <property type="component" value="Unassembled WGS sequence"/>
</dbReference>
<dbReference type="InterPro" id="IPR036188">
    <property type="entry name" value="FAD/NAD-bd_sf"/>
</dbReference>
<dbReference type="PANTHER" id="PTHR43557">
    <property type="entry name" value="APOPTOSIS-INDUCING FACTOR 1"/>
    <property type="match status" value="1"/>
</dbReference>
<comment type="cofactor">
    <cofactor evidence="1">
        <name>FAD</name>
        <dbReference type="ChEBI" id="CHEBI:57692"/>
    </cofactor>
</comment>
<evidence type="ECO:0000256" key="4">
    <source>
        <dbReference type="ARBA" id="ARBA00023002"/>
    </source>
</evidence>
<keyword evidence="7" id="KW-0223">Dioxygenase</keyword>
<dbReference type="Pfam" id="PF14759">
    <property type="entry name" value="Reductase_C"/>
    <property type="match status" value="1"/>
</dbReference>
<dbReference type="Gene3D" id="3.30.390.30">
    <property type="match status" value="1"/>
</dbReference>
<evidence type="ECO:0000259" key="6">
    <source>
        <dbReference type="Pfam" id="PF14759"/>
    </source>
</evidence>
<dbReference type="GO" id="GO:0016651">
    <property type="term" value="F:oxidoreductase activity, acting on NAD(P)H"/>
    <property type="evidence" value="ECO:0007669"/>
    <property type="project" value="TreeGrafter"/>
</dbReference>
<accession>A0A217EE00</accession>
<keyword evidence="2" id="KW-0285">Flavoprotein</keyword>
<evidence type="ECO:0000256" key="3">
    <source>
        <dbReference type="ARBA" id="ARBA00022827"/>
    </source>
</evidence>
<keyword evidence="4" id="KW-0560">Oxidoreductase</keyword>
<evidence type="ECO:0000256" key="1">
    <source>
        <dbReference type="ARBA" id="ARBA00001974"/>
    </source>
</evidence>
<dbReference type="PRINTS" id="PR00411">
    <property type="entry name" value="PNDRDTASEI"/>
</dbReference>
<name>A0A217EE00_9GAMM</name>
<dbReference type="InterPro" id="IPR050446">
    <property type="entry name" value="FAD-oxidoreductase/Apoptosis"/>
</dbReference>
<dbReference type="SUPFAM" id="SSF51905">
    <property type="entry name" value="FAD/NAD(P)-binding domain"/>
    <property type="match status" value="2"/>
</dbReference>
<keyword evidence="8" id="KW-1185">Reference proteome</keyword>